<evidence type="ECO:0000313" key="10">
    <source>
        <dbReference type="Proteomes" id="UP000635565"/>
    </source>
</evidence>
<dbReference type="RefSeq" id="WP_201362450.1">
    <property type="nucleotide sequence ID" value="NZ_BNJJ01000007.1"/>
</dbReference>
<gene>
    <name evidence="6" type="primary">xylB</name>
    <name evidence="9" type="ORF">KSZ_28270</name>
</gene>
<dbReference type="Pfam" id="PF00370">
    <property type="entry name" value="FGGY_N"/>
    <property type="match status" value="1"/>
</dbReference>
<evidence type="ECO:0000256" key="6">
    <source>
        <dbReference type="RuleBase" id="RU364073"/>
    </source>
</evidence>
<keyword evidence="2 6" id="KW-0808">Transferase</keyword>
<evidence type="ECO:0000256" key="2">
    <source>
        <dbReference type="ARBA" id="ARBA00022679"/>
    </source>
</evidence>
<dbReference type="InterPro" id="IPR018484">
    <property type="entry name" value="FGGY_N"/>
</dbReference>
<dbReference type="Gene3D" id="3.30.420.40">
    <property type="match status" value="2"/>
</dbReference>
<evidence type="ECO:0000256" key="3">
    <source>
        <dbReference type="ARBA" id="ARBA00022741"/>
    </source>
</evidence>
<evidence type="ECO:0000256" key="1">
    <source>
        <dbReference type="ARBA" id="ARBA00009156"/>
    </source>
</evidence>
<keyword evidence="3 6" id="KW-0547">Nucleotide-binding</keyword>
<evidence type="ECO:0000313" key="9">
    <source>
        <dbReference type="EMBL" id="GHO84821.1"/>
    </source>
</evidence>
<feature type="domain" description="Carbohydrate kinase FGGY N-terminal" evidence="7">
    <location>
        <begin position="3"/>
        <end position="242"/>
    </location>
</feature>
<proteinExistence type="inferred from homology"/>
<dbReference type="PANTHER" id="PTHR43095:SF5">
    <property type="entry name" value="XYLULOSE KINASE"/>
    <property type="match status" value="1"/>
</dbReference>
<keyword evidence="4 6" id="KW-0418">Kinase</keyword>
<comment type="caution">
    <text evidence="9">The sequence shown here is derived from an EMBL/GenBank/DDBJ whole genome shotgun (WGS) entry which is preliminary data.</text>
</comment>
<sequence length="480" mass="51637">MAFLGIDLGTSSVKAIILDEQGQTLGTSKVDYAVRSPQSRWAESDPADWWRATVEVVREVRTKVPQARIQALGLSGQMHGVVPTDQQGQPVRAAMLWADSRAEGELYHYFELGGDINRRLANPLLPGMAGPLLCWLARHENANYQAMRWALQPKDWLRWQLTGQAAADPSDASGTLLYDLSQNRWDEEVIAGLGLNRALFPSIIPAGAQAGTLTQKAATELELPAGLPIATGAADTAAAALGTGLLSPGVTQLTLGTGAQIIQLRSDFRPDDSLRTHFYRAADGSNWYSMAAVQNAGLVLDWVRQTLNASWEEMYASAATVAPGAEGLIFLPDLTRERAHQPANHHGGAFLRLRLHHQRAHMLHAALEGVAFGVRLALEALPGAQESSSLRLAGGGSVHPAWRQMLADILNRELLLVDTSSASARGAALLAGIASGHWSDARATAAVAPGIHSNGVPQPERARAYQESYQQFLKHALTNL</sequence>
<protein>
    <recommendedName>
        <fullName evidence="6">Xylulose kinase</fullName>
        <shortName evidence="6">Xylulokinase</shortName>
        <ecNumber evidence="6">2.7.1.17</ecNumber>
    </recommendedName>
</protein>
<dbReference type="Pfam" id="PF02782">
    <property type="entry name" value="FGGY_C"/>
    <property type="match status" value="1"/>
</dbReference>
<dbReference type="InterPro" id="IPR050406">
    <property type="entry name" value="FGGY_Carb_Kinase"/>
</dbReference>
<dbReference type="EMBL" id="BNJJ01000007">
    <property type="protein sequence ID" value="GHO84821.1"/>
    <property type="molecule type" value="Genomic_DNA"/>
</dbReference>
<evidence type="ECO:0000259" key="8">
    <source>
        <dbReference type="Pfam" id="PF02782"/>
    </source>
</evidence>
<evidence type="ECO:0000256" key="5">
    <source>
        <dbReference type="ARBA" id="ARBA00022840"/>
    </source>
</evidence>
<dbReference type="NCBIfam" id="TIGR01312">
    <property type="entry name" value="XylB"/>
    <property type="match status" value="1"/>
</dbReference>
<name>A0ABQ3VH84_9CHLR</name>
<dbReference type="InterPro" id="IPR043129">
    <property type="entry name" value="ATPase_NBD"/>
</dbReference>
<keyword evidence="6" id="KW-0119">Carbohydrate metabolism</keyword>
<dbReference type="GO" id="GO:0016301">
    <property type="term" value="F:kinase activity"/>
    <property type="evidence" value="ECO:0007669"/>
    <property type="project" value="UniProtKB-KW"/>
</dbReference>
<keyword evidence="5 6" id="KW-0067">ATP-binding</keyword>
<dbReference type="InterPro" id="IPR000577">
    <property type="entry name" value="Carb_kinase_FGGY"/>
</dbReference>
<dbReference type="SUPFAM" id="SSF53067">
    <property type="entry name" value="Actin-like ATPase domain"/>
    <property type="match status" value="2"/>
</dbReference>
<dbReference type="CDD" id="cd07808">
    <property type="entry name" value="ASKHA_NBD_FGGY_EcXK-like"/>
    <property type="match status" value="1"/>
</dbReference>
<accession>A0ABQ3VH84</accession>
<keyword evidence="10" id="KW-1185">Reference proteome</keyword>
<dbReference type="Proteomes" id="UP000635565">
    <property type="component" value="Unassembled WGS sequence"/>
</dbReference>
<dbReference type="InterPro" id="IPR006000">
    <property type="entry name" value="Xylulokinase"/>
</dbReference>
<evidence type="ECO:0000259" key="7">
    <source>
        <dbReference type="Pfam" id="PF00370"/>
    </source>
</evidence>
<dbReference type="EC" id="2.7.1.17" evidence="6"/>
<comment type="similarity">
    <text evidence="1 6">Belongs to the FGGY kinase family.</text>
</comment>
<reference evidence="9 10" key="1">
    <citation type="journal article" date="2021" name="Int. J. Syst. Evol. Microbiol.">
        <title>Reticulibacter mediterranei gen. nov., sp. nov., within the new family Reticulibacteraceae fam. nov., and Ktedonospora formicarum gen. nov., sp. nov., Ktedonobacter robiniae sp. nov., Dictyobacter formicarum sp. nov. and Dictyobacter arantiisoli sp. nov., belonging to the class Ktedonobacteria.</title>
        <authorList>
            <person name="Yabe S."/>
            <person name="Zheng Y."/>
            <person name="Wang C.M."/>
            <person name="Sakai Y."/>
            <person name="Abe K."/>
            <person name="Yokota A."/>
            <person name="Donadio S."/>
            <person name="Cavaletti L."/>
            <person name="Monciardini P."/>
        </authorList>
    </citation>
    <scope>NUCLEOTIDE SEQUENCE [LARGE SCALE GENOMIC DNA]</scope>
    <source>
        <strain evidence="9 10">SOSP1-9</strain>
    </source>
</reference>
<dbReference type="InterPro" id="IPR018485">
    <property type="entry name" value="FGGY_C"/>
</dbReference>
<comment type="catalytic activity">
    <reaction evidence="6">
        <text>D-xylulose + ATP = D-xylulose 5-phosphate + ADP + H(+)</text>
        <dbReference type="Rhea" id="RHEA:10964"/>
        <dbReference type="ChEBI" id="CHEBI:15378"/>
        <dbReference type="ChEBI" id="CHEBI:17140"/>
        <dbReference type="ChEBI" id="CHEBI:30616"/>
        <dbReference type="ChEBI" id="CHEBI:57737"/>
        <dbReference type="ChEBI" id="CHEBI:456216"/>
        <dbReference type="EC" id="2.7.1.17"/>
    </reaction>
</comment>
<organism evidence="9 10">
    <name type="scientific">Dictyobacter formicarum</name>
    <dbReference type="NCBI Taxonomy" id="2778368"/>
    <lineage>
        <taxon>Bacteria</taxon>
        <taxon>Bacillati</taxon>
        <taxon>Chloroflexota</taxon>
        <taxon>Ktedonobacteria</taxon>
        <taxon>Ktedonobacterales</taxon>
        <taxon>Dictyobacteraceae</taxon>
        <taxon>Dictyobacter</taxon>
    </lineage>
</organism>
<dbReference type="PANTHER" id="PTHR43095">
    <property type="entry name" value="SUGAR KINASE"/>
    <property type="match status" value="1"/>
</dbReference>
<feature type="domain" description="Carbohydrate kinase FGGY C-terminal" evidence="8">
    <location>
        <begin position="254"/>
        <end position="434"/>
    </location>
</feature>
<dbReference type="PIRSF" id="PIRSF000538">
    <property type="entry name" value="GlpK"/>
    <property type="match status" value="1"/>
</dbReference>
<keyword evidence="6" id="KW-0859">Xylose metabolism</keyword>
<evidence type="ECO:0000256" key="4">
    <source>
        <dbReference type="ARBA" id="ARBA00022777"/>
    </source>
</evidence>